<evidence type="ECO:0000313" key="3">
    <source>
        <dbReference type="Proteomes" id="UP000276133"/>
    </source>
</evidence>
<evidence type="ECO:0000256" key="1">
    <source>
        <dbReference type="SAM" id="SignalP"/>
    </source>
</evidence>
<keyword evidence="3" id="KW-1185">Reference proteome</keyword>
<reference evidence="2 3" key="1">
    <citation type="journal article" date="2018" name="Sci. Rep.">
        <title>Genomic signatures of local adaptation to the degree of environmental predictability in rotifers.</title>
        <authorList>
            <person name="Franch-Gras L."/>
            <person name="Hahn C."/>
            <person name="Garcia-Roger E.M."/>
            <person name="Carmona M.J."/>
            <person name="Serra M."/>
            <person name="Gomez A."/>
        </authorList>
    </citation>
    <scope>NUCLEOTIDE SEQUENCE [LARGE SCALE GENOMIC DNA]</scope>
    <source>
        <strain evidence="2">HYR1</strain>
    </source>
</reference>
<feature type="signal peptide" evidence="1">
    <location>
        <begin position="1"/>
        <end position="25"/>
    </location>
</feature>
<organism evidence="2 3">
    <name type="scientific">Brachionus plicatilis</name>
    <name type="common">Marine rotifer</name>
    <name type="synonym">Brachionus muelleri</name>
    <dbReference type="NCBI Taxonomy" id="10195"/>
    <lineage>
        <taxon>Eukaryota</taxon>
        <taxon>Metazoa</taxon>
        <taxon>Spiralia</taxon>
        <taxon>Gnathifera</taxon>
        <taxon>Rotifera</taxon>
        <taxon>Eurotatoria</taxon>
        <taxon>Monogononta</taxon>
        <taxon>Pseudotrocha</taxon>
        <taxon>Ploima</taxon>
        <taxon>Brachionidae</taxon>
        <taxon>Brachionus</taxon>
    </lineage>
</organism>
<dbReference type="EMBL" id="REGN01004882">
    <property type="protein sequence ID" value="RNA15818.1"/>
    <property type="molecule type" value="Genomic_DNA"/>
</dbReference>
<gene>
    <name evidence="2" type="ORF">BpHYR1_026457</name>
</gene>
<evidence type="ECO:0008006" key="4">
    <source>
        <dbReference type="Google" id="ProtNLM"/>
    </source>
</evidence>
<accession>A0A3M7QXU7</accession>
<evidence type="ECO:0000313" key="2">
    <source>
        <dbReference type="EMBL" id="RNA15818.1"/>
    </source>
</evidence>
<protein>
    <recommendedName>
        <fullName evidence="4">Secreted protein</fullName>
    </recommendedName>
</protein>
<feature type="chain" id="PRO_5017941823" description="Secreted protein" evidence="1">
    <location>
        <begin position="26"/>
        <end position="72"/>
    </location>
</feature>
<proteinExistence type="predicted"/>
<dbReference type="AlphaFoldDB" id="A0A3M7QXU7"/>
<comment type="caution">
    <text evidence="2">The sequence shown here is derived from an EMBL/GenBank/DDBJ whole genome shotgun (WGS) entry which is preliminary data.</text>
</comment>
<name>A0A3M7QXU7_BRAPC</name>
<keyword evidence="1" id="KW-0732">Signal</keyword>
<sequence length="72" mass="7985">MCDAFRPHETKALMLFTLLFKLTLLEVPGAVVKLTGLDVSGTEPPQAVISARRHTSDIAKQNLFKREHPLVS</sequence>
<dbReference type="Proteomes" id="UP000276133">
    <property type="component" value="Unassembled WGS sequence"/>
</dbReference>